<dbReference type="Gene3D" id="1.20.144.10">
    <property type="entry name" value="Phosphatidic acid phosphatase type 2/haloperoxidase"/>
    <property type="match status" value="1"/>
</dbReference>
<evidence type="ECO:0000256" key="3">
    <source>
        <dbReference type="ARBA" id="ARBA00022692"/>
    </source>
</evidence>
<dbReference type="Gene3D" id="2.60.200.40">
    <property type="match status" value="1"/>
</dbReference>
<evidence type="ECO:0000313" key="10">
    <source>
        <dbReference type="Proteomes" id="UP000467124"/>
    </source>
</evidence>
<dbReference type="InterPro" id="IPR000326">
    <property type="entry name" value="PAP2/HPO"/>
</dbReference>
<dbReference type="CDD" id="cd01610">
    <property type="entry name" value="PAP2_like"/>
    <property type="match status" value="1"/>
</dbReference>
<keyword evidence="2" id="KW-1003">Cell membrane</keyword>
<evidence type="ECO:0000256" key="6">
    <source>
        <dbReference type="ARBA" id="ARBA00023136"/>
    </source>
</evidence>
<evidence type="ECO:0000313" key="9">
    <source>
        <dbReference type="EMBL" id="MYR34580.1"/>
    </source>
</evidence>
<dbReference type="InterPro" id="IPR017438">
    <property type="entry name" value="ATP-NAD_kinase_N"/>
</dbReference>
<name>A0A7K2IX67_9ACTN</name>
<proteinExistence type="predicted"/>
<dbReference type="PANTHER" id="PTHR14969">
    <property type="entry name" value="SPHINGOSINE-1-PHOSPHATE PHOSPHOHYDROLASE"/>
    <property type="match status" value="1"/>
</dbReference>
<evidence type="ECO:0000256" key="4">
    <source>
        <dbReference type="ARBA" id="ARBA00022801"/>
    </source>
</evidence>
<dbReference type="Pfam" id="PF00781">
    <property type="entry name" value="DAGK_cat"/>
    <property type="match status" value="1"/>
</dbReference>
<dbReference type="SMART" id="SM00014">
    <property type="entry name" value="acidPPc"/>
    <property type="match status" value="1"/>
</dbReference>
<dbReference type="PANTHER" id="PTHR14969:SF62">
    <property type="entry name" value="DECAPRENYLPHOSPHORYL-5-PHOSPHORIBOSE PHOSPHATASE RV3807C-RELATED"/>
    <property type="match status" value="1"/>
</dbReference>
<dbReference type="GO" id="GO:0005886">
    <property type="term" value="C:plasma membrane"/>
    <property type="evidence" value="ECO:0007669"/>
    <property type="project" value="UniProtKB-SubCell"/>
</dbReference>
<organism evidence="9 10">
    <name type="scientific">Nocardiopsis alba</name>
    <dbReference type="NCBI Taxonomy" id="53437"/>
    <lineage>
        <taxon>Bacteria</taxon>
        <taxon>Bacillati</taxon>
        <taxon>Actinomycetota</taxon>
        <taxon>Actinomycetes</taxon>
        <taxon>Streptosporangiales</taxon>
        <taxon>Nocardiopsidaceae</taxon>
        <taxon>Nocardiopsis</taxon>
    </lineage>
</organism>
<dbReference type="InterPro" id="IPR001206">
    <property type="entry name" value="Diacylglycerol_kinase_cat_dom"/>
</dbReference>
<dbReference type="AlphaFoldDB" id="A0A7K2IX67"/>
<dbReference type="GO" id="GO:0016787">
    <property type="term" value="F:hydrolase activity"/>
    <property type="evidence" value="ECO:0007669"/>
    <property type="project" value="UniProtKB-KW"/>
</dbReference>
<accession>A0A7K2IX67</accession>
<feature type="domain" description="DAGKc" evidence="8">
    <location>
        <begin position="255"/>
        <end position="383"/>
    </location>
</feature>
<comment type="subcellular location">
    <subcellularLocation>
        <location evidence="1">Cell membrane</location>
        <topology evidence="1">Multi-pass membrane protein</topology>
    </subcellularLocation>
</comment>
<dbReference type="InterPro" id="IPR036938">
    <property type="entry name" value="PAP2/HPO_sf"/>
</dbReference>
<sequence length="566" mass="60522">MQGRFRSPRRTGGPATGRDAAPRNGPSSKGRFGTAEHPASRITTSDVDGGADDEQAVPMRLRRRLQHLDRRAYVRVTRLGTPALDGYAPKFVQATDHMAPWVMVSATLAATGGPRLRRAAARAILAAAAANAGSSVIKYLVRRRRPDSSAVPAARVPYRSYSSSSFPSGHTAAATGFALGISTDSPPSLTVPVLALAGAVGFSRVHSGVHYPGDVLAGMAVGAVSALLARMVLPPRDEEEPGAETSSTETVDVAPEGEGVTVVLNPHAADGTLSVLSPDAETEISDRLPRARIVHVDPDEDLPEVLDRAASDCAVLAVAGGDGTINAGATAALAHDRPLLVIPTGTLNNFAQTLGTPSPDTALDAYAGGRLARVDVGEVDGNIFLNTSSFGSYPRMVERRDRWAKRVGKWPAFVLALTWDLWEVRPTPVLIDGRPARVWWAFVGNCRYRTRARVPVHRERLDDGALDVRLLCARRPFPRIRALSEILAGPLTVGGDYVERTNRTLTLEIPSSPRLIAVDGEILEGSRVMSFRKRPAALRVFVPDGPRPPSPQPSSSRRARSSTRPR</sequence>
<dbReference type="Pfam" id="PF01569">
    <property type="entry name" value="PAP2"/>
    <property type="match status" value="1"/>
</dbReference>
<dbReference type="InterPro" id="IPR016064">
    <property type="entry name" value="NAD/diacylglycerol_kinase_sf"/>
</dbReference>
<dbReference type="Proteomes" id="UP000467124">
    <property type="component" value="Unassembled WGS sequence"/>
</dbReference>
<evidence type="ECO:0000256" key="1">
    <source>
        <dbReference type="ARBA" id="ARBA00004651"/>
    </source>
</evidence>
<dbReference type="EMBL" id="WWHY01000001">
    <property type="protein sequence ID" value="MYR34580.1"/>
    <property type="molecule type" value="Genomic_DNA"/>
</dbReference>
<comment type="caution">
    <text evidence="9">The sequence shown here is derived from an EMBL/GenBank/DDBJ whole genome shotgun (WGS) entry which is preliminary data.</text>
</comment>
<protein>
    <submittedName>
        <fullName evidence="9">Phosphatase PAP2 family protein</fullName>
    </submittedName>
</protein>
<keyword evidence="6" id="KW-0472">Membrane</keyword>
<feature type="compositionally biased region" description="Basic residues" evidence="7">
    <location>
        <begin position="557"/>
        <end position="566"/>
    </location>
</feature>
<dbReference type="SUPFAM" id="SSF111331">
    <property type="entry name" value="NAD kinase/diacylglycerol kinase-like"/>
    <property type="match status" value="1"/>
</dbReference>
<evidence type="ECO:0000256" key="7">
    <source>
        <dbReference type="SAM" id="MobiDB-lite"/>
    </source>
</evidence>
<dbReference type="GO" id="GO:0016301">
    <property type="term" value="F:kinase activity"/>
    <property type="evidence" value="ECO:0007669"/>
    <property type="project" value="InterPro"/>
</dbReference>
<keyword evidence="3" id="KW-0812">Transmembrane</keyword>
<evidence type="ECO:0000259" key="8">
    <source>
        <dbReference type="PROSITE" id="PS50146"/>
    </source>
</evidence>
<dbReference type="PROSITE" id="PS50146">
    <property type="entry name" value="DAGK"/>
    <property type="match status" value="1"/>
</dbReference>
<evidence type="ECO:0000256" key="2">
    <source>
        <dbReference type="ARBA" id="ARBA00022475"/>
    </source>
</evidence>
<feature type="region of interest" description="Disordered" evidence="7">
    <location>
        <begin position="1"/>
        <end position="53"/>
    </location>
</feature>
<keyword evidence="5" id="KW-1133">Transmembrane helix</keyword>
<reference evidence="9 10" key="1">
    <citation type="journal article" date="2019" name="Nat. Commun.">
        <title>The antimicrobial potential of Streptomyces from insect microbiomes.</title>
        <authorList>
            <person name="Chevrette M.G."/>
            <person name="Carlson C.M."/>
            <person name="Ortega H.E."/>
            <person name="Thomas C."/>
            <person name="Ananiev G.E."/>
            <person name="Barns K.J."/>
            <person name="Book A.J."/>
            <person name="Cagnazzo J."/>
            <person name="Carlos C."/>
            <person name="Flanigan W."/>
            <person name="Grubbs K.J."/>
            <person name="Horn H.A."/>
            <person name="Hoffmann F.M."/>
            <person name="Klassen J.L."/>
            <person name="Knack J.J."/>
            <person name="Lewin G.R."/>
            <person name="McDonald B.R."/>
            <person name="Muller L."/>
            <person name="Melo W.G.P."/>
            <person name="Pinto-Tomas A.A."/>
            <person name="Schmitz A."/>
            <person name="Wendt-Pienkowski E."/>
            <person name="Wildman S."/>
            <person name="Zhao M."/>
            <person name="Zhang F."/>
            <person name="Bugni T.S."/>
            <person name="Andes D.R."/>
            <person name="Pupo M.T."/>
            <person name="Currie C.R."/>
        </authorList>
    </citation>
    <scope>NUCLEOTIDE SEQUENCE [LARGE SCALE GENOMIC DNA]</scope>
    <source>
        <strain evidence="9 10">SID5840</strain>
    </source>
</reference>
<gene>
    <name evidence="9" type="ORF">GTW20_20605</name>
</gene>
<dbReference type="Gene3D" id="3.40.50.10330">
    <property type="entry name" value="Probable inorganic polyphosphate/atp-NAD kinase, domain 1"/>
    <property type="match status" value="1"/>
</dbReference>
<dbReference type="SUPFAM" id="SSF48317">
    <property type="entry name" value="Acid phosphatase/Vanadium-dependent haloperoxidase"/>
    <property type="match status" value="1"/>
</dbReference>
<evidence type="ECO:0000256" key="5">
    <source>
        <dbReference type="ARBA" id="ARBA00022989"/>
    </source>
</evidence>
<dbReference type="SMART" id="SM00046">
    <property type="entry name" value="DAGKc"/>
    <property type="match status" value="1"/>
</dbReference>
<feature type="region of interest" description="Disordered" evidence="7">
    <location>
        <begin position="540"/>
        <end position="566"/>
    </location>
</feature>
<keyword evidence="4" id="KW-0378">Hydrolase</keyword>